<reference evidence="6" key="1">
    <citation type="journal article" date="2021" name="bioRxiv">
        <title>Whole Genome Assembly and Annotation of Northern Wild Rice, Zizania palustris L., Supports a Whole Genome Duplication in the Zizania Genus.</title>
        <authorList>
            <person name="Haas M."/>
            <person name="Kono T."/>
            <person name="Macchietto M."/>
            <person name="Millas R."/>
            <person name="McGilp L."/>
            <person name="Shao M."/>
            <person name="Duquette J."/>
            <person name="Hirsch C.N."/>
            <person name="Kimball J."/>
        </authorList>
    </citation>
    <scope>NUCLEOTIDE SEQUENCE</scope>
    <source>
        <tissue evidence="6">Fresh leaf tissue</tissue>
    </source>
</reference>
<accession>A0A8J5VSD3</accession>
<dbReference type="InterPro" id="IPR006918">
    <property type="entry name" value="COBRA_pln"/>
</dbReference>
<name>A0A8J5VSD3_ZIZPA</name>
<sequence length="488" mass="54744">MDFAQLIPFVLVCCLSCRFADAYDPVDPKGNIVITWDFVSIQDVYGVMVSIHNNQLYRHIEQPGWRLSWRWHGDEVIWGATGAEATEQGDCHRIRGLVRPHCCEKRPVMVDLPPNTPYTNQVANCCRGGVLSSVMQNNRTATAAFQIVVGSYRHATYHDGTKGPALPTNFGIGVPGYSCSNATKVNATRSSVGKHRHVQALLTWQVTCSYSQFREAASPSCCVSLSSFYNSTIVSCPRCSCSCPLSPTSQQCVRESDQSGVTELLPAGDGEPFFRCTEHMCPVRVHWHVKINYREYWRVKVTITNYNLIKNYSDWNLVVQHPNLQSLTKLFSFNYQPLIQYGTLSKSHSLTLSALSSKWTIKKKVAAGFCRRHGDVLGDPVLQRDAAAGRECADGDHTEEGQRLHLLRRMGVPEETILRRPRVRHAAAGSVPLAAQRRPGNTRLVGAAAADRRLLLAVAIHFHPRVKDRFPLRYRETSRCIIFNRCES</sequence>
<evidence type="ECO:0000256" key="3">
    <source>
        <dbReference type="ARBA" id="ARBA00023180"/>
    </source>
</evidence>
<feature type="signal peptide" evidence="4">
    <location>
        <begin position="1"/>
        <end position="22"/>
    </location>
</feature>
<dbReference type="GO" id="GO:0010215">
    <property type="term" value="P:cellulose microfibril organization"/>
    <property type="evidence" value="ECO:0007669"/>
    <property type="project" value="InterPro"/>
</dbReference>
<dbReference type="Pfam" id="PF04833">
    <property type="entry name" value="COBRA"/>
    <property type="match status" value="1"/>
</dbReference>
<evidence type="ECO:0000313" key="7">
    <source>
        <dbReference type="Proteomes" id="UP000729402"/>
    </source>
</evidence>
<dbReference type="PANTHER" id="PTHR31673">
    <property type="entry name" value="PROTEIN COBRA"/>
    <property type="match status" value="1"/>
</dbReference>
<dbReference type="Pfam" id="PF25079">
    <property type="entry name" value="COB_C"/>
    <property type="match status" value="1"/>
</dbReference>
<feature type="chain" id="PRO_5035229554" description="COBRA C-terminal domain-containing protein" evidence="4">
    <location>
        <begin position="23"/>
        <end position="488"/>
    </location>
</feature>
<evidence type="ECO:0000313" key="6">
    <source>
        <dbReference type="EMBL" id="KAG8082832.1"/>
    </source>
</evidence>
<dbReference type="InterPro" id="IPR056900">
    <property type="entry name" value="COB_C"/>
</dbReference>
<proteinExistence type="inferred from homology"/>
<evidence type="ECO:0000259" key="5">
    <source>
        <dbReference type="Pfam" id="PF25079"/>
    </source>
</evidence>
<keyword evidence="2 4" id="KW-0732">Signal</keyword>
<dbReference type="EMBL" id="JAAALK010000086">
    <property type="protein sequence ID" value="KAG8082832.1"/>
    <property type="molecule type" value="Genomic_DNA"/>
</dbReference>
<dbReference type="PANTHER" id="PTHR31673:SF30">
    <property type="entry name" value="COBRA-LIKE PROTEIN 6"/>
    <property type="match status" value="1"/>
</dbReference>
<protein>
    <recommendedName>
        <fullName evidence="5">COBRA C-terminal domain-containing protein</fullName>
    </recommendedName>
</protein>
<keyword evidence="7" id="KW-1185">Reference proteome</keyword>
<dbReference type="GO" id="GO:0005886">
    <property type="term" value="C:plasma membrane"/>
    <property type="evidence" value="ECO:0007669"/>
    <property type="project" value="TreeGrafter"/>
</dbReference>
<reference evidence="6" key="2">
    <citation type="submission" date="2021-02" db="EMBL/GenBank/DDBJ databases">
        <authorList>
            <person name="Kimball J.A."/>
            <person name="Haas M.W."/>
            <person name="Macchietto M."/>
            <person name="Kono T."/>
            <person name="Duquette J."/>
            <person name="Shao M."/>
        </authorList>
    </citation>
    <scope>NUCLEOTIDE SEQUENCE</scope>
    <source>
        <tissue evidence="6">Fresh leaf tissue</tissue>
    </source>
</reference>
<dbReference type="GO" id="GO:0052324">
    <property type="term" value="P:plant-type cell wall cellulose biosynthetic process"/>
    <property type="evidence" value="ECO:0007669"/>
    <property type="project" value="TreeGrafter"/>
</dbReference>
<organism evidence="6 7">
    <name type="scientific">Zizania palustris</name>
    <name type="common">Northern wild rice</name>
    <dbReference type="NCBI Taxonomy" id="103762"/>
    <lineage>
        <taxon>Eukaryota</taxon>
        <taxon>Viridiplantae</taxon>
        <taxon>Streptophyta</taxon>
        <taxon>Embryophyta</taxon>
        <taxon>Tracheophyta</taxon>
        <taxon>Spermatophyta</taxon>
        <taxon>Magnoliopsida</taxon>
        <taxon>Liliopsida</taxon>
        <taxon>Poales</taxon>
        <taxon>Poaceae</taxon>
        <taxon>BOP clade</taxon>
        <taxon>Oryzoideae</taxon>
        <taxon>Oryzeae</taxon>
        <taxon>Zizaniinae</taxon>
        <taxon>Zizania</taxon>
    </lineage>
</organism>
<evidence type="ECO:0000256" key="2">
    <source>
        <dbReference type="ARBA" id="ARBA00022729"/>
    </source>
</evidence>
<dbReference type="AlphaFoldDB" id="A0A8J5VSD3"/>
<gene>
    <name evidence="6" type="ORF">GUJ93_ZPchr0014g46940</name>
</gene>
<keyword evidence="3" id="KW-0325">Glycoprotein</keyword>
<evidence type="ECO:0000256" key="4">
    <source>
        <dbReference type="SAM" id="SignalP"/>
    </source>
</evidence>
<feature type="domain" description="COBRA C-terminal" evidence="5">
    <location>
        <begin position="220"/>
        <end position="340"/>
    </location>
</feature>
<comment type="similarity">
    <text evidence="1">Belongs to the COBRA family.</text>
</comment>
<evidence type="ECO:0000256" key="1">
    <source>
        <dbReference type="ARBA" id="ARBA00005507"/>
    </source>
</evidence>
<dbReference type="OrthoDB" id="1884438at2759"/>
<comment type="caution">
    <text evidence="6">The sequence shown here is derived from an EMBL/GenBank/DDBJ whole genome shotgun (WGS) entry which is preliminary data.</text>
</comment>
<dbReference type="Proteomes" id="UP000729402">
    <property type="component" value="Unassembled WGS sequence"/>
</dbReference>